<name>A0ACB8EHV2_9SAUR</name>
<dbReference type="EMBL" id="CM037616">
    <property type="protein sequence ID" value="KAH7992046.1"/>
    <property type="molecule type" value="Genomic_DNA"/>
</dbReference>
<protein>
    <submittedName>
        <fullName evidence="1">Uncharacterized protein</fullName>
    </submittedName>
</protein>
<keyword evidence="2" id="KW-1185">Reference proteome</keyword>
<accession>A0ACB8EHV2</accession>
<reference evidence="1" key="1">
    <citation type="submission" date="2021-08" db="EMBL/GenBank/DDBJ databases">
        <title>The first chromosome-level gecko genome reveals the dynamic sex chromosomes of Neotropical dwarf geckos (Sphaerodactylidae: Sphaerodactylus).</title>
        <authorList>
            <person name="Pinto B.J."/>
            <person name="Keating S.E."/>
            <person name="Gamble T."/>
        </authorList>
    </citation>
    <scope>NUCLEOTIDE SEQUENCE</scope>
    <source>
        <strain evidence="1">TG3544</strain>
    </source>
</reference>
<evidence type="ECO:0000313" key="1">
    <source>
        <dbReference type="EMBL" id="KAH7992046.1"/>
    </source>
</evidence>
<organism evidence="1 2">
    <name type="scientific">Sphaerodactylus townsendi</name>
    <dbReference type="NCBI Taxonomy" id="933632"/>
    <lineage>
        <taxon>Eukaryota</taxon>
        <taxon>Metazoa</taxon>
        <taxon>Chordata</taxon>
        <taxon>Craniata</taxon>
        <taxon>Vertebrata</taxon>
        <taxon>Euteleostomi</taxon>
        <taxon>Lepidosauria</taxon>
        <taxon>Squamata</taxon>
        <taxon>Bifurcata</taxon>
        <taxon>Gekkota</taxon>
        <taxon>Sphaerodactylidae</taxon>
        <taxon>Sphaerodactylus</taxon>
    </lineage>
</organism>
<dbReference type="Proteomes" id="UP000827872">
    <property type="component" value="Linkage Group LG03"/>
</dbReference>
<comment type="caution">
    <text evidence="1">The sequence shown here is derived from an EMBL/GenBank/DDBJ whole genome shotgun (WGS) entry which is preliminary data.</text>
</comment>
<gene>
    <name evidence="1" type="ORF">K3G42_018728</name>
</gene>
<proteinExistence type="predicted"/>
<evidence type="ECO:0000313" key="2">
    <source>
        <dbReference type="Proteomes" id="UP000827872"/>
    </source>
</evidence>
<sequence length="516" mass="56035">METSEVGSSVLQMQDHSCPSIHKHLTVEELFGTSMPKDSPPVPYPNPERTEKLQNDASCRDHNFLLPFSFEQSTVIHQPLGKLDGPSFKSGSCTLLQQECVPPLLIAPPPVSQPEITKASNYTVQLSPVVNSASVVEAPSVPALPSLHTNNNIMQVMQQATKQVSPLGNQLPSDMNHGPPNLTPSQNHFITSLAAANTDTSNVTLPNMNLLKKLRLTPQHDQIQQSLSKTPVAPNFSSAVNQLATPDCFKESLIKQQALTGKMLPPTQTTQQGKEPETFAHPKTLSKANQVSSPQVVPATTTMASSVLLSPSVFQQSSMKPSEMESKVGSSSPLPLGDVQTLPPTVLSRSQLQETLIHLIKILDRDVPVLVFGISHNPRITSRGQTLASYQSGEKLARLLPDITPGEELLPDHILVPFLIDCPNWCHVGKPLLMTMGFLNMVQLGYHVERSSLPSFSLSSSNRLSPTSAAAARASALVLLRGSSGKPLLAMGHQRYSPALFLINQRPAKRRLILNW</sequence>